<dbReference type="InterPro" id="IPR052343">
    <property type="entry name" value="Retrotransposon-Effector_Assoc"/>
</dbReference>
<evidence type="ECO:0000313" key="2">
    <source>
        <dbReference type="EMBL" id="KAK4276434.1"/>
    </source>
</evidence>
<name>A0AAE1JYL5_9FABA</name>
<reference evidence="2" key="1">
    <citation type="submission" date="2023-10" db="EMBL/GenBank/DDBJ databases">
        <title>Chromosome-level genome of the transformable northern wattle, Acacia crassicarpa.</title>
        <authorList>
            <person name="Massaro I."/>
            <person name="Sinha N.R."/>
            <person name="Poethig S."/>
            <person name="Leichty A.R."/>
        </authorList>
    </citation>
    <scope>NUCLEOTIDE SEQUENCE</scope>
    <source>
        <strain evidence="2">Acra3RX</strain>
        <tissue evidence="2">Leaf</tissue>
    </source>
</reference>
<protein>
    <recommendedName>
        <fullName evidence="1">Reverse transcriptase domain-containing protein</fullName>
    </recommendedName>
</protein>
<gene>
    <name evidence="2" type="ORF">QN277_014588</name>
</gene>
<accession>A0AAE1JYL5</accession>
<dbReference type="Pfam" id="PF00078">
    <property type="entry name" value="RVT_1"/>
    <property type="match status" value="1"/>
</dbReference>
<dbReference type="EMBL" id="JAWXYG010000003">
    <property type="protein sequence ID" value="KAK4276434.1"/>
    <property type="molecule type" value="Genomic_DNA"/>
</dbReference>
<dbReference type="AlphaFoldDB" id="A0AAE1JYL5"/>
<dbReference type="PANTHER" id="PTHR46890:SF48">
    <property type="entry name" value="RNA-DIRECTED DNA POLYMERASE"/>
    <property type="match status" value="1"/>
</dbReference>
<dbReference type="Proteomes" id="UP001293593">
    <property type="component" value="Unassembled WGS sequence"/>
</dbReference>
<dbReference type="PANTHER" id="PTHR46890">
    <property type="entry name" value="NON-LTR RETROLELEMENT REVERSE TRANSCRIPTASE-LIKE PROTEIN-RELATED"/>
    <property type="match status" value="1"/>
</dbReference>
<comment type="caution">
    <text evidence="2">The sequence shown here is derived from an EMBL/GenBank/DDBJ whole genome shotgun (WGS) entry which is preliminary data.</text>
</comment>
<evidence type="ECO:0000313" key="3">
    <source>
        <dbReference type="Proteomes" id="UP001293593"/>
    </source>
</evidence>
<proteinExistence type="predicted"/>
<sequence>MGSYKALGFDGFRPLFYQSKWSIVGEGLSEFVSSVFAGRHEVKNHNRTLISLIPKRDKPESVGHFRPISLCSIHYKVLTKVITRRLRLLMDSLASPNQSSFIRGRRIQDNIIIGQEIMHIMKKS</sequence>
<evidence type="ECO:0000259" key="1">
    <source>
        <dbReference type="Pfam" id="PF00078"/>
    </source>
</evidence>
<dbReference type="InterPro" id="IPR000477">
    <property type="entry name" value="RT_dom"/>
</dbReference>
<organism evidence="2 3">
    <name type="scientific">Acacia crassicarpa</name>
    <name type="common">northern wattle</name>
    <dbReference type="NCBI Taxonomy" id="499986"/>
    <lineage>
        <taxon>Eukaryota</taxon>
        <taxon>Viridiplantae</taxon>
        <taxon>Streptophyta</taxon>
        <taxon>Embryophyta</taxon>
        <taxon>Tracheophyta</taxon>
        <taxon>Spermatophyta</taxon>
        <taxon>Magnoliopsida</taxon>
        <taxon>eudicotyledons</taxon>
        <taxon>Gunneridae</taxon>
        <taxon>Pentapetalae</taxon>
        <taxon>rosids</taxon>
        <taxon>fabids</taxon>
        <taxon>Fabales</taxon>
        <taxon>Fabaceae</taxon>
        <taxon>Caesalpinioideae</taxon>
        <taxon>mimosoid clade</taxon>
        <taxon>Acacieae</taxon>
        <taxon>Acacia</taxon>
    </lineage>
</organism>
<feature type="domain" description="Reverse transcriptase" evidence="1">
    <location>
        <begin position="53"/>
        <end position="119"/>
    </location>
</feature>
<keyword evidence="3" id="KW-1185">Reference proteome</keyword>